<accession>A0ABD3AGN5</accession>
<reference evidence="1 2" key="1">
    <citation type="submission" date="2024-11" db="EMBL/GenBank/DDBJ databases">
        <title>A near-complete genome assembly of Cinchona calisaya.</title>
        <authorList>
            <person name="Lian D.C."/>
            <person name="Zhao X.W."/>
            <person name="Wei L."/>
        </authorList>
    </citation>
    <scope>NUCLEOTIDE SEQUENCE [LARGE SCALE GENOMIC DNA]</scope>
    <source>
        <tissue evidence="1">Nenye</tissue>
    </source>
</reference>
<evidence type="ECO:0000313" key="1">
    <source>
        <dbReference type="EMBL" id="KAL3529605.1"/>
    </source>
</evidence>
<protein>
    <submittedName>
        <fullName evidence="1">Uncharacterized protein</fullName>
    </submittedName>
</protein>
<sequence length="124" mass="13872">MINWYLAARMVDNDTVSLVLALITWSLWLTRCQFLYHDVVPSGSRAIKTVIELLSNLSFISTLKSTPFAGILAQNLLAPVQLTQANRPRVVVLVPAVDKRSSASPNRLILERAFMLKLKLSYMG</sequence>
<evidence type="ECO:0000313" key="2">
    <source>
        <dbReference type="Proteomes" id="UP001630127"/>
    </source>
</evidence>
<organism evidence="1 2">
    <name type="scientific">Cinchona calisaya</name>
    <dbReference type="NCBI Taxonomy" id="153742"/>
    <lineage>
        <taxon>Eukaryota</taxon>
        <taxon>Viridiplantae</taxon>
        <taxon>Streptophyta</taxon>
        <taxon>Embryophyta</taxon>
        <taxon>Tracheophyta</taxon>
        <taxon>Spermatophyta</taxon>
        <taxon>Magnoliopsida</taxon>
        <taxon>eudicotyledons</taxon>
        <taxon>Gunneridae</taxon>
        <taxon>Pentapetalae</taxon>
        <taxon>asterids</taxon>
        <taxon>lamiids</taxon>
        <taxon>Gentianales</taxon>
        <taxon>Rubiaceae</taxon>
        <taxon>Cinchonoideae</taxon>
        <taxon>Cinchoneae</taxon>
        <taxon>Cinchona</taxon>
    </lineage>
</organism>
<keyword evidence="2" id="KW-1185">Reference proteome</keyword>
<comment type="caution">
    <text evidence="1">The sequence shown here is derived from an EMBL/GenBank/DDBJ whole genome shotgun (WGS) entry which is preliminary data.</text>
</comment>
<dbReference type="AlphaFoldDB" id="A0ABD3AGN5"/>
<proteinExistence type="predicted"/>
<dbReference type="EMBL" id="JBJUIK010000004">
    <property type="protein sequence ID" value="KAL3529605.1"/>
    <property type="molecule type" value="Genomic_DNA"/>
</dbReference>
<name>A0ABD3AGN5_9GENT</name>
<dbReference type="Proteomes" id="UP001630127">
    <property type="component" value="Unassembled WGS sequence"/>
</dbReference>
<gene>
    <name evidence="1" type="ORF">ACH5RR_008927</name>
</gene>